<dbReference type="Pfam" id="PF01554">
    <property type="entry name" value="MatE"/>
    <property type="match status" value="2"/>
</dbReference>
<evidence type="ECO:0000256" key="6">
    <source>
        <dbReference type="ARBA" id="ARBA00022989"/>
    </source>
</evidence>
<dbReference type="STRING" id="28136.SAMN02745202_01838"/>
<gene>
    <name evidence="11" type="ORF">SAMN02745202_01838</name>
</gene>
<comment type="subcellular location">
    <subcellularLocation>
        <location evidence="1">Cell membrane</location>
        <topology evidence="1">Multi-pass membrane protein</topology>
    </subcellularLocation>
</comment>
<feature type="transmembrane region" description="Helical" evidence="10">
    <location>
        <begin position="317"/>
        <end position="338"/>
    </location>
</feature>
<name>A0A1T4QI86_9BACT</name>
<feature type="transmembrane region" description="Helical" evidence="10">
    <location>
        <begin position="194"/>
        <end position="217"/>
    </location>
</feature>
<evidence type="ECO:0000256" key="4">
    <source>
        <dbReference type="ARBA" id="ARBA00022475"/>
    </source>
</evidence>
<evidence type="ECO:0000256" key="10">
    <source>
        <dbReference type="SAM" id="Phobius"/>
    </source>
</evidence>
<dbReference type="InterPro" id="IPR002528">
    <property type="entry name" value="MATE_fam"/>
</dbReference>
<feature type="transmembrane region" description="Helical" evidence="10">
    <location>
        <begin position="257"/>
        <end position="276"/>
    </location>
</feature>
<feature type="transmembrane region" description="Helical" evidence="10">
    <location>
        <begin position="129"/>
        <end position="150"/>
    </location>
</feature>
<dbReference type="PANTHER" id="PTHR43298:SF2">
    <property type="entry name" value="FMN_FAD EXPORTER YEEO-RELATED"/>
    <property type="match status" value="1"/>
</dbReference>
<evidence type="ECO:0000256" key="8">
    <source>
        <dbReference type="ARBA" id="ARBA00023136"/>
    </source>
</evidence>
<keyword evidence="7" id="KW-0406">Ion transport</keyword>
<proteinExistence type="predicted"/>
<keyword evidence="4" id="KW-1003">Cell membrane</keyword>
<feature type="transmembrane region" description="Helical" evidence="10">
    <location>
        <begin position="288"/>
        <end position="305"/>
    </location>
</feature>
<accession>A0A1T4QI86</accession>
<evidence type="ECO:0000256" key="3">
    <source>
        <dbReference type="ARBA" id="ARBA00022449"/>
    </source>
</evidence>
<evidence type="ECO:0000256" key="9">
    <source>
        <dbReference type="ARBA" id="ARBA00031636"/>
    </source>
</evidence>
<keyword evidence="6 10" id="KW-1133">Transmembrane helix</keyword>
<dbReference type="InterPro" id="IPR050222">
    <property type="entry name" value="MATE_MdtK"/>
</dbReference>
<dbReference type="Proteomes" id="UP000190065">
    <property type="component" value="Unassembled WGS sequence"/>
</dbReference>
<dbReference type="GO" id="GO:0005886">
    <property type="term" value="C:plasma membrane"/>
    <property type="evidence" value="ECO:0007669"/>
    <property type="project" value="UniProtKB-SubCell"/>
</dbReference>
<dbReference type="PANTHER" id="PTHR43298">
    <property type="entry name" value="MULTIDRUG RESISTANCE PROTEIN NORM-RELATED"/>
    <property type="match status" value="1"/>
</dbReference>
<evidence type="ECO:0000313" key="12">
    <source>
        <dbReference type="Proteomes" id="UP000190065"/>
    </source>
</evidence>
<organism evidence="11 12">
    <name type="scientific">Segatella oulorum</name>
    <dbReference type="NCBI Taxonomy" id="28136"/>
    <lineage>
        <taxon>Bacteria</taxon>
        <taxon>Pseudomonadati</taxon>
        <taxon>Bacteroidota</taxon>
        <taxon>Bacteroidia</taxon>
        <taxon>Bacteroidales</taxon>
        <taxon>Prevotellaceae</taxon>
        <taxon>Segatella</taxon>
    </lineage>
</organism>
<dbReference type="CDD" id="cd13131">
    <property type="entry name" value="MATE_NorM_like"/>
    <property type="match status" value="1"/>
</dbReference>
<evidence type="ECO:0000256" key="2">
    <source>
        <dbReference type="ARBA" id="ARBA00022448"/>
    </source>
</evidence>
<keyword evidence="5 10" id="KW-0812">Transmembrane</keyword>
<keyword evidence="8 10" id="KW-0472">Membrane</keyword>
<feature type="transmembrane region" description="Helical" evidence="10">
    <location>
        <begin position="390"/>
        <end position="412"/>
    </location>
</feature>
<evidence type="ECO:0000256" key="5">
    <source>
        <dbReference type="ARBA" id="ARBA00022692"/>
    </source>
</evidence>
<dbReference type="RefSeq" id="WP_078805745.1">
    <property type="nucleotide sequence ID" value="NZ_FUXK01000022.1"/>
</dbReference>
<feature type="transmembrane region" description="Helical" evidence="10">
    <location>
        <begin position="96"/>
        <end position="117"/>
    </location>
</feature>
<feature type="transmembrane region" description="Helical" evidence="10">
    <location>
        <begin position="162"/>
        <end position="182"/>
    </location>
</feature>
<evidence type="ECO:0000256" key="7">
    <source>
        <dbReference type="ARBA" id="ARBA00023065"/>
    </source>
</evidence>
<dbReference type="eggNOG" id="COG0534">
    <property type="taxonomic scope" value="Bacteria"/>
</dbReference>
<dbReference type="InterPro" id="IPR048279">
    <property type="entry name" value="MdtK-like"/>
</dbReference>
<dbReference type="NCBIfam" id="TIGR00797">
    <property type="entry name" value="matE"/>
    <property type="match status" value="1"/>
</dbReference>
<dbReference type="PIRSF" id="PIRSF006603">
    <property type="entry name" value="DinF"/>
    <property type="match status" value="1"/>
</dbReference>
<dbReference type="GO" id="GO:0006811">
    <property type="term" value="P:monoatomic ion transport"/>
    <property type="evidence" value="ECO:0007669"/>
    <property type="project" value="UniProtKB-KW"/>
</dbReference>
<dbReference type="AlphaFoldDB" id="A0A1T4QI86"/>
<keyword evidence="2" id="KW-0813">Transport</keyword>
<feature type="transmembrane region" description="Helical" evidence="10">
    <location>
        <begin position="12"/>
        <end position="35"/>
    </location>
</feature>
<protein>
    <recommendedName>
        <fullName evidence="9">Multidrug-efflux transporter</fullName>
    </recommendedName>
</protein>
<evidence type="ECO:0000256" key="1">
    <source>
        <dbReference type="ARBA" id="ARBA00004651"/>
    </source>
</evidence>
<reference evidence="11 12" key="1">
    <citation type="submission" date="2017-02" db="EMBL/GenBank/DDBJ databases">
        <authorList>
            <person name="Peterson S.W."/>
        </authorList>
    </citation>
    <scope>NUCLEOTIDE SEQUENCE [LARGE SCALE GENOMIC DNA]</scope>
    <source>
        <strain evidence="11 12">ATCC 43324</strain>
    </source>
</reference>
<dbReference type="GO" id="GO:0015297">
    <property type="term" value="F:antiporter activity"/>
    <property type="evidence" value="ECO:0007669"/>
    <property type="project" value="UniProtKB-KW"/>
</dbReference>
<feature type="transmembrane region" description="Helical" evidence="10">
    <location>
        <begin position="418"/>
        <end position="437"/>
    </location>
</feature>
<sequence>MQHSFQKYTAQYPALIRLGVPITIGQLGTIVLGFADTLMIGHHSLPELAAASFVTNMFTLALLFGLGFSYGLTPIIGRFYGQSKPEAIGGALKNGLAAGSVLTLILLAVMTTLYLNLNRLGQPAELLQFMRPYFLINLVSIPFVIGFNTFKQFFDGTSNTVTSMVVMITGNVLNIAGNYIFIYGHLGCPEMGLFGAGLSTMLSRVFMCLALATLFFVHPRNQRYRQGFFSQSVNRHDFLYQNKQGWPLALQMGMETAAFSLSSVMVGWIGTTALAAHQVMLTISQLGYMLYYGMSAAVAIRVSNFHGQHDYQRAETVAHAGFQLILCMAVAISIPIFLCRNSIGALFTSSAEVVSLVSLTIIPFIIYQFGDGMQSNYANALRGLSHVRPLMVVAFVAFFVISLPLSYVMGIWLRGGLVGIWSSFPVGLTAAGLLYWWSFRRAIRKAKSLT</sequence>
<keyword evidence="3" id="KW-0050">Antiport</keyword>
<feature type="transmembrane region" description="Helical" evidence="10">
    <location>
        <begin position="55"/>
        <end position="76"/>
    </location>
</feature>
<evidence type="ECO:0000313" key="11">
    <source>
        <dbReference type="EMBL" id="SKA03513.1"/>
    </source>
</evidence>
<dbReference type="EMBL" id="FUXK01000022">
    <property type="protein sequence ID" value="SKA03513.1"/>
    <property type="molecule type" value="Genomic_DNA"/>
</dbReference>
<feature type="transmembrane region" description="Helical" evidence="10">
    <location>
        <begin position="344"/>
        <end position="369"/>
    </location>
</feature>
<dbReference type="GO" id="GO:0042910">
    <property type="term" value="F:xenobiotic transmembrane transporter activity"/>
    <property type="evidence" value="ECO:0007669"/>
    <property type="project" value="InterPro"/>
</dbReference>